<proteinExistence type="inferred from homology"/>
<evidence type="ECO:0000256" key="1">
    <source>
        <dbReference type="ARBA" id="ARBA00003195"/>
    </source>
</evidence>
<feature type="transmembrane region" description="Helical" evidence="17">
    <location>
        <begin position="88"/>
        <end position="112"/>
    </location>
</feature>
<comment type="subcellular location">
    <subcellularLocation>
        <location evidence="2">Mitochondrion inner membrane</location>
        <topology evidence="2">Single-pass membrane protein</topology>
    </subcellularLocation>
</comment>
<dbReference type="InterPro" id="IPR019329">
    <property type="entry name" value="NADH_UbQ_OxRdtase_ESSS_su"/>
</dbReference>
<sequence length="164" mass="18918">MAALLRYSTRLIRPLSKIRSGHRLPLSAAFISTSPKNKDVITSLDPMIREKTPELKGLEKHFENLDESDDKNWINYGYDFVDKDLDRFIHNMTMFISITLCVVGGTYLLAYLPDGRLKEWSLREAYLELDRRESEGLDLISPDFLSPESIELPPDDEITQEIII</sequence>
<evidence type="ECO:0000256" key="17">
    <source>
        <dbReference type="SAM" id="Phobius"/>
    </source>
</evidence>
<dbReference type="Pfam" id="PF10183">
    <property type="entry name" value="ESSS"/>
    <property type="match status" value="1"/>
</dbReference>
<dbReference type="OMA" id="NWQSYGW"/>
<evidence type="ECO:0000256" key="16">
    <source>
        <dbReference type="ARBA" id="ARBA00046528"/>
    </source>
</evidence>
<accession>A0A0L8G2R8</accession>
<protein>
    <recommendedName>
        <fullName evidence="4">NADH dehydrogenase [ubiquinone] 1 beta subcomplex subunit 11, mitochondrial</fullName>
    </recommendedName>
    <alternativeName>
        <fullName evidence="15">Complex I-ESSS</fullName>
    </alternativeName>
    <alternativeName>
        <fullName evidence="14">NADH-ubiquinone oxidoreductase ESSS subunit</fullName>
    </alternativeName>
</protein>
<evidence type="ECO:0000256" key="8">
    <source>
        <dbReference type="ARBA" id="ARBA00022792"/>
    </source>
</evidence>
<evidence type="ECO:0000256" key="7">
    <source>
        <dbReference type="ARBA" id="ARBA00022692"/>
    </source>
</evidence>
<evidence type="ECO:0000256" key="4">
    <source>
        <dbReference type="ARBA" id="ARBA00018632"/>
    </source>
</evidence>
<dbReference type="AlphaFoldDB" id="A0A0L8G2R8"/>
<evidence type="ECO:0000256" key="9">
    <source>
        <dbReference type="ARBA" id="ARBA00022946"/>
    </source>
</evidence>
<evidence type="ECO:0000256" key="3">
    <source>
        <dbReference type="ARBA" id="ARBA00008915"/>
    </source>
</evidence>
<gene>
    <name evidence="18" type="ORF">OCBIM_22001501mg</name>
</gene>
<keyword evidence="11 17" id="KW-1133">Transmembrane helix</keyword>
<dbReference type="STRING" id="37653.A0A0L8G2R8"/>
<name>A0A0L8G2R8_OCTBM</name>
<evidence type="ECO:0000256" key="14">
    <source>
        <dbReference type="ARBA" id="ARBA00030753"/>
    </source>
</evidence>
<keyword evidence="5" id="KW-0813">Transport</keyword>
<evidence type="ECO:0000256" key="6">
    <source>
        <dbReference type="ARBA" id="ARBA00022660"/>
    </source>
</evidence>
<reference evidence="18" key="1">
    <citation type="submission" date="2015-07" db="EMBL/GenBank/DDBJ databases">
        <title>MeaNS - Measles Nucleotide Surveillance Program.</title>
        <authorList>
            <person name="Tran T."/>
            <person name="Druce J."/>
        </authorList>
    </citation>
    <scope>NUCLEOTIDE SEQUENCE</scope>
    <source>
        <strain evidence="18">UCB-OBI-ISO-001</strain>
        <tissue evidence="18">Gonad</tissue>
    </source>
</reference>
<dbReference type="OrthoDB" id="5917019at2759"/>
<keyword evidence="9" id="KW-0809">Transit peptide</keyword>
<evidence type="ECO:0000256" key="10">
    <source>
        <dbReference type="ARBA" id="ARBA00022982"/>
    </source>
</evidence>
<organism evidence="18">
    <name type="scientific">Octopus bimaculoides</name>
    <name type="common">California two-spotted octopus</name>
    <dbReference type="NCBI Taxonomy" id="37653"/>
    <lineage>
        <taxon>Eukaryota</taxon>
        <taxon>Metazoa</taxon>
        <taxon>Spiralia</taxon>
        <taxon>Lophotrochozoa</taxon>
        <taxon>Mollusca</taxon>
        <taxon>Cephalopoda</taxon>
        <taxon>Coleoidea</taxon>
        <taxon>Octopodiformes</taxon>
        <taxon>Octopoda</taxon>
        <taxon>Incirrata</taxon>
        <taxon>Octopodidae</taxon>
        <taxon>Octopus</taxon>
    </lineage>
</organism>
<evidence type="ECO:0000256" key="13">
    <source>
        <dbReference type="ARBA" id="ARBA00023136"/>
    </source>
</evidence>
<keyword evidence="6" id="KW-0679">Respiratory chain</keyword>
<comment type="subunit">
    <text evidence="16">Complex I is composed of 45 different subunits. Interacts with BCAP31.</text>
</comment>
<evidence type="ECO:0000256" key="2">
    <source>
        <dbReference type="ARBA" id="ARBA00004434"/>
    </source>
</evidence>
<evidence type="ECO:0000256" key="12">
    <source>
        <dbReference type="ARBA" id="ARBA00023128"/>
    </source>
</evidence>
<evidence type="ECO:0000256" key="15">
    <source>
        <dbReference type="ARBA" id="ARBA00031387"/>
    </source>
</evidence>
<keyword evidence="10" id="KW-0249">Electron transport</keyword>
<dbReference type="PANTHER" id="PTHR13327:SF0">
    <property type="entry name" value="NADH DEHYDROGENASE [UBIQUINONE] 1 BETA SUBCOMPLEX SUBUNIT 11, MITOCHONDRIAL"/>
    <property type="match status" value="1"/>
</dbReference>
<comment type="function">
    <text evidence="1">Accessory subunit of the mitochondrial membrane respiratory chain NADH dehydrogenase (Complex I), that is believed not to be involved in catalysis. Complex I functions in the transfer of electrons from NADH to the respiratory chain. The immediate electron acceptor for the enzyme is believed to be ubiquinone.</text>
</comment>
<dbReference type="GO" id="GO:0005743">
    <property type="term" value="C:mitochondrial inner membrane"/>
    <property type="evidence" value="ECO:0007669"/>
    <property type="project" value="UniProtKB-SubCell"/>
</dbReference>
<comment type="similarity">
    <text evidence="3">Belongs to the complex I NDUFB11 subunit family.</text>
</comment>
<evidence type="ECO:0000256" key="11">
    <source>
        <dbReference type="ARBA" id="ARBA00022989"/>
    </source>
</evidence>
<evidence type="ECO:0000313" key="18">
    <source>
        <dbReference type="EMBL" id="KOF71168.1"/>
    </source>
</evidence>
<keyword evidence="8" id="KW-0999">Mitochondrion inner membrane</keyword>
<keyword evidence="12" id="KW-0496">Mitochondrion</keyword>
<evidence type="ECO:0000256" key="5">
    <source>
        <dbReference type="ARBA" id="ARBA00022448"/>
    </source>
</evidence>
<dbReference type="KEGG" id="obi:106879605"/>
<keyword evidence="7 17" id="KW-0812">Transmembrane</keyword>
<dbReference type="EMBL" id="KQ424337">
    <property type="protein sequence ID" value="KOF71168.1"/>
    <property type="molecule type" value="Genomic_DNA"/>
</dbReference>
<keyword evidence="13 17" id="KW-0472">Membrane</keyword>
<dbReference type="PANTHER" id="PTHR13327">
    <property type="entry name" value="NADH-UBIQUINONE OXIDOREDUCTASE ESSS SUBUNIT, MITOCHONDRIAL PRECURSOR"/>
    <property type="match status" value="1"/>
</dbReference>